<reference evidence="6" key="2">
    <citation type="submission" date="2015-12" db="EMBL/GenBank/DDBJ databases">
        <title>Update maize B73 reference genome by single molecule sequencing technologies.</title>
        <authorList>
            <consortium name="Maize Genome Sequencing Project"/>
            <person name="Ware D."/>
        </authorList>
    </citation>
    <scope>NUCLEOTIDE SEQUENCE</scope>
    <source>
        <tissue evidence="6">Seedling</tissue>
    </source>
</reference>
<dbReference type="OrthoDB" id="8062037at2759"/>
<dbReference type="KEGG" id="zma:103627863"/>
<keyword evidence="2 4" id="KW-0863">Zinc-finger</keyword>
<sequence length="209" mass="22400">MVIMAGMLPGVEFARRRRRASSLCLYAPSSKEWSSACMETTATATARAWTTLGLGSGAREAKERLDQKLRAQRQPVVLKRHEMSTSPTITKAHDDATCRCSGGLHRHHSSACSSDTGVLLRREVVSSPKPNKKGGGGGGGRFGWCRLLAGGRRGPPAAAEAGCAVCLEELRAGDVVARLPCAHRFHWSCAVPWVQAASRCPVCRAHARV</sequence>
<dbReference type="SUPFAM" id="SSF57850">
    <property type="entry name" value="RING/U-box"/>
    <property type="match status" value="1"/>
</dbReference>
<dbReference type="EMBL" id="CM000781">
    <property type="protein sequence ID" value="AQK75833.1"/>
    <property type="molecule type" value="Genomic_DNA"/>
</dbReference>
<evidence type="ECO:0000256" key="1">
    <source>
        <dbReference type="ARBA" id="ARBA00022723"/>
    </source>
</evidence>
<dbReference type="GO" id="GO:0061630">
    <property type="term" value="F:ubiquitin protein ligase activity"/>
    <property type="evidence" value="ECO:0000318"/>
    <property type="project" value="GO_Central"/>
</dbReference>
<gene>
    <name evidence="7" type="primary">LOC103627863</name>
    <name evidence="6" type="ORF">ZEAMMB73_Zm00001d018390</name>
</gene>
<dbReference type="AlphaFoldDB" id="A0A1D6HNG2"/>
<dbReference type="EnsemblPlants" id="Zm00001eb257950_T001">
    <property type="protein sequence ID" value="Zm00001eb257950_P001"/>
    <property type="gene ID" value="Zm00001eb257950"/>
</dbReference>
<keyword evidence="8" id="KW-1185">Reference proteome</keyword>
<dbReference type="InterPro" id="IPR051834">
    <property type="entry name" value="RING_finger_E3_ligase"/>
</dbReference>
<evidence type="ECO:0000256" key="4">
    <source>
        <dbReference type="PROSITE-ProRule" id="PRU00175"/>
    </source>
</evidence>
<dbReference type="CDD" id="cd16454">
    <property type="entry name" value="RING-H2_PA-TM-RING"/>
    <property type="match status" value="1"/>
</dbReference>
<name>A0A1D6HNG2_MAIZE</name>
<dbReference type="OMA" id="NCLEEVW"/>
<dbReference type="ExpressionAtlas" id="A0A1D6HNG2">
    <property type="expression patterns" value="baseline and differential"/>
</dbReference>
<evidence type="ECO:0000313" key="7">
    <source>
        <dbReference type="EnsemblPlants" id="Zm00001eb257950_P001"/>
    </source>
</evidence>
<accession>A0A1D6HNG2</accession>
<dbReference type="GeneID" id="103627863"/>
<evidence type="ECO:0000313" key="8">
    <source>
        <dbReference type="Proteomes" id="UP000007305"/>
    </source>
</evidence>
<evidence type="ECO:0000259" key="5">
    <source>
        <dbReference type="PROSITE" id="PS50089"/>
    </source>
</evidence>
<dbReference type="PANTHER" id="PTHR45931:SF3">
    <property type="entry name" value="RING ZINC FINGER-CONTAINING PROTEIN"/>
    <property type="match status" value="1"/>
</dbReference>
<dbReference type="Proteomes" id="UP000007305">
    <property type="component" value="Chromosome 5"/>
</dbReference>
<evidence type="ECO:0000313" key="6">
    <source>
        <dbReference type="EMBL" id="AQK75833.1"/>
    </source>
</evidence>
<dbReference type="Gramene" id="Zm00001eb257950_T001">
    <property type="protein sequence ID" value="Zm00001eb257950_P001"/>
    <property type="gene ID" value="Zm00001eb257950"/>
</dbReference>
<dbReference type="Gene3D" id="3.30.40.10">
    <property type="entry name" value="Zinc/RING finger domain, C3HC4 (zinc finger)"/>
    <property type="match status" value="1"/>
</dbReference>
<dbReference type="PROSITE" id="PS50089">
    <property type="entry name" value="ZF_RING_2"/>
    <property type="match status" value="1"/>
</dbReference>
<dbReference type="InterPro" id="IPR001841">
    <property type="entry name" value="Znf_RING"/>
</dbReference>
<reference evidence="7" key="3">
    <citation type="submission" date="2019-07" db="EMBL/GenBank/DDBJ databases">
        <authorList>
            <person name="Seetharam A."/>
            <person name="Woodhouse M."/>
            <person name="Cannon E."/>
        </authorList>
    </citation>
    <scope>NUCLEOTIDE SEQUENCE [LARGE SCALE GENOMIC DNA]</scope>
    <source>
        <strain evidence="7">cv. B73</strain>
    </source>
</reference>
<dbReference type="STRING" id="4577.A0A1D6HNG2"/>
<reference evidence="7" key="4">
    <citation type="submission" date="2021-05" db="UniProtKB">
        <authorList>
            <consortium name="EnsemblPlants"/>
        </authorList>
    </citation>
    <scope>IDENTIFICATION</scope>
    <source>
        <strain evidence="7">cv. B73</strain>
    </source>
</reference>
<reference evidence="8" key="1">
    <citation type="journal article" date="2009" name="Science">
        <title>The B73 maize genome: complexity, diversity, and dynamics.</title>
        <authorList>
            <person name="Schnable P.S."/>
            <person name="Ware D."/>
            <person name="Fulton R.S."/>
            <person name="Stein J.C."/>
            <person name="Wei F."/>
            <person name="Pasternak S."/>
            <person name="Liang C."/>
            <person name="Zhang J."/>
            <person name="Fulton L."/>
            <person name="Graves T.A."/>
            <person name="Minx P."/>
            <person name="Reily A.D."/>
            <person name="Courtney L."/>
            <person name="Kruchowski S.S."/>
            <person name="Tomlinson C."/>
            <person name="Strong C."/>
            <person name="Delehaunty K."/>
            <person name="Fronick C."/>
            <person name="Courtney B."/>
            <person name="Rock S.M."/>
            <person name="Belter E."/>
            <person name="Du F."/>
            <person name="Kim K."/>
            <person name="Abbott R.M."/>
            <person name="Cotton M."/>
            <person name="Levy A."/>
            <person name="Marchetto P."/>
            <person name="Ochoa K."/>
            <person name="Jackson S.M."/>
            <person name="Gillam B."/>
            <person name="Chen W."/>
            <person name="Yan L."/>
            <person name="Higginbotham J."/>
            <person name="Cardenas M."/>
            <person name="Waligorski J."/>
            <person name="Applebaum E."/>
            <person name="Phelps L."/>
            <person name="Falcone J."/>
            <person name="Kanchi K."/>
            <person name="Thane T."/>
            <person name="Scimone A."/>
            <person name="Thane N."/>
            <person name="Henke J."/>
            <person name="Wang T."/>
            <person name="Ruppert J."/>
            <person name="Shah N."/>
            <person name="Rotter K."/>
            <person name="Hodges J."/>
            <person name="Ingenthron E."/>
            <person name="Cordes M."/>
            <person name="Kohlberg S."/>
            <person name="Sgro J."/>
            <person name="Delgado B."/>
            <person name="Mead K."/>
            <person name="Chinwalla A."/>
            <person name="Leonard S."/>
            <person name="Crouse K."/>
            <person name="Collura K."/>
            <person name="Kudrna D."/>
            <person name="Currie J."/>
            <person name="He R."/>
            <person name="Angelova A."/>
            <person name="Rajasekar S."/>
            <person name="Mueller T."/>
            <person name="Lomeli R."/>
            <person name="Scara G."/>
            <person name="Ko A."/>
            <person name="Delaney K."/>
            <person name="Wissotski M."/>
            <person name="Lopez G."/>
            <person name="Campos D."/>
            <person name="Braidotti M."/>
            <person name="Ashley E."/>
            <person name="Golser W."/>
            <person name="Kim H."/>
            <person name="Lee S."/>
            <person name="Lin J."/>
            <person name="Dujmic Z."/>
            <person name="Kim W."/>
            <person name="Talag J."/>
            <person name="Zuccolo A."/>
            <person name="Fan C."/>
            <person name="Sebastian A."/>
            <person name="Kramer M."/>
            <person name="Spiegel L."/>
            <person name="Nascimento L."/>
            <person name="Zutavern T."/>
            <person name="Miller B."/>
            <person name="Ambroise C."/>
            <person name="Muller S."/>
            <person name="Spooner W."/>
            <person name="Narechania A."/>
            <person name="Ren L."/>
            <person name="Wei S."/>
            <person name="Kumari S."/>
            <person name="Faga B."/>
            <person name="Levy M.J."/>
            <person name="McMahan L."/>
            <person name="Van Buren P."/>
            <person name="Vaughn M.W."/>
            <person name="Ying K."/>
            <person name="Yeh C.-T."/>
            <person name="Emrich S.J."/>
            <person name="Jia Y."/>
            <person name="Kalyanaraman A."/>
            <person name="Hsia A.-P."/>
            <person name="Barbazuk W.B."/>
            <person name="Baucom R.S."/>
            <person name="Brutnell T.P."/>
            <person name="Carpita N.C."/>
            <person name="Chaparro C."/>
            <person name="Chia J.-M."/>
            <person name="Deragon J.-M."/>
            <person name="Estill J.C."/>
            <person name="Fu Y."/>
            <person name="Jeddeloh J.A."/>
            <person name="Han Y."/>
            <person name="Lee H."/>
            <person name="Li P."/>
            <person name="Lisch D.R."/>
            <person name="Liu S."/>
            <person name="Liu Z."/>
            <person name="Nagel D.H."/>
            <person name="McCann M.C."/>
            <person name="SanMiguel P."/>
            <person name="Myers A.M."/>
            <person name="Nettleton D."/>
            <person name="Nguyen J."/>
            <person name="Penning B.W."/>
            <person name="Ponnala L."/>
            <person name="Schneider K.L."/>
            <person name="Schwartz D.C."/>
            <person name="Sharma A."/>
            <person name="Soderlund C."/>
            <person name="Springer N.M."/>
            <person name="Sun Q."/>
            <person name="Wang H."/>
            <person name="Waterman M."/>
            <person name="Westerman R."/>
            <person name="Wolfgruber T.K."/>
            <person name="Yang L."/>
            <person name="Yu Y."/>
            <person name="Zhang L."/>
            <person name="Zhou S."/>
            <person name="Zhu Q."/>
            <person name="Bennetzen J.L."/>
            <person name="Dawe R.K."/>
            <person name="Jiang J."/>
            <person name="Jiang N."/>
            <person name="Presting G.G."/>
            <person name="Wessler S.R."/>
            <person name="Aluru S."/>
            <person name="Martienssen R.A."/>
            <person name="Clifton S.W."/>
            <person name="McCombie W.R."/>
            <person name="Wing R.A."/>
            <person name="Wilson R.K."/>
        </authorList>
    </citation>
    <scope>NUCLEOTIDE SEQUENCE [LARGE SCALE GENOMIC DNA]</scope>
    <source>
        <strain evidence="8">cv. B73</strain>
    </source>
</reference>
<dbReference type="GO" id="GO:0008270">
    <property type="term" value="F:zinc ion binding"/>
    <property type="evidence" value="ECO:0007669"/>
    <property type="project" value="UniProtKB-KW"/>
</dbReference>
<dbReference type="InterPro" id="IPR013083">
    <property type="entry name" value="Znf_RING/FYVE/PHD"/>
</dbReference>
<organism evidence="6">
    <name type="scientific">Zea mays</name>
    <name type="common">Maize</name>
    <dbReference type="NCBI Taxonomy" id="4577"/>
    <lineage>
        <taxon>Eukaryota</taxon>
        <taxon>Viridiplantae</taxon>
        <taxon>Streptophyta</taxon>
        <taxon>Embryophyta</taxon>
        <taxon>Tracheophyta</taxon>
        <taxon>Spermatophyta</taxon>
        <taxon>Magnoliopsida</taxon>
        <taxon>Liliopsida</taxon>
        <taxon>Poales</taxon>
        <taxon>Poaceae</taxon>
        <taxon>PACMAD clade</taxon>
        <taxon>Panicoideae</taxon>
        <taxon>Andropogonodae</taxon>
        <taxon>Andropogoneae</taxon>
        <taxon>Tripsacinae</taxon>
        <taxon>Zea</taxon>
    </lineage>
</organism>
<keyword evidence="1" id="KW-0479">Metal-binding</keyword>
<dbReference type="Pfam" id="PF13639">
    <property type="entry name" value="zf-RING_2"/>
    <property type="match status" value="1"/>
</dbReference>
<evidence type="ECO:0000256" key="3">
    <source>
        <dbReference type="ARBA" id="ARBA00022833"/>
    </source>
</evidence>
<feature type="domain" description="RING-type" evidence="5">
    <location>
        <begin position="163"/>
        <end position="204"/>
    </location>
</feature>
<evidence type="ECO:0000256" key="2">
    <source>
        <dbReference type="ARBA" id="ARBA00022771"/>
    </source>
</evidence>
<dbReference type="RefSeq" id="XP_008646398.1">
    <property type="nucleotide sequence ID" value="XM_008648176.4"/>
</dbReference>
<dbReference type="PANTHER" id="PTHR45931">
    <property type="entry name" value="SI:CH211-59O9.10"/>
    <property type="match status" value="1"/>
</dbReference>
<dbReference type="SMART" id="SM00184">
    <property type="entry name" value="RING"/>
    <property type="match status" value="1"/>
</dbReference>
<proteinExistence type="predicted"/>
<protein>
    <submittedName>
        <fullName evidence="6">RING/U-box superfamily protein</fullName>
    </submittedName>
</protein>
<dbReference type="GO" id="GO:0006511">
    <property type="term" value="P:ubiquitin-dependent protein catabolic process"/>
    <property type="evidence" value="ECO:0000318"/>
    <property type="project" value="GO_Central"/>
</dbReference>
<keyword evidence="3" id="KW-0862">Zinc</keyword>